<sequence length="1150" mass="123726">MSSIFGNLNKATPNDNKPAQSGGGLFGGLGGSTTPAQSTAGTGSLFGGGNTQSTTPAGSIFGGGNTQSTTGTGSMFGGGNTQQTGSTGGGLFGGLGGNTQPAGSSGGSSLFGGLNTNTQPASTAGGNSLFGSIGAGSQPQQTPAGGSSIFGGPGASTSQPQQQNGGLQPPQNNATSTTQNPLQQSQQNGQNHAYFDTILEKSRKRMYGETAGEDLPQLQLGLGDLRQRIKRLGTGVGTPDRSIDGKAHYLLAASGVDPGAAVRDLNLFSAATGKVDRAPAPAVDVDVEGYLANLQTQTTLSMISDGLARSIRDFDTFLEDNVAMEWDAQRKRIYQHFGIKPREGVVSGGRSGFAASSSEAQGGGFGRSRRSKAASIAGSRASAAPNASTFGRSSLQKSVIGAASSAGKASQQAFADVEKKMETNGASTAIPTDRFQRDKQGRFAEKIQNLNLARLQKRCYPICHELASVVAQTGEQQAPELVKAYKALIDIVSEKIDVESLSDPQAVKERQFSTTYLDEAQNSAGAARVRKRILAGGTRCLEKLAFENVESFINKNPREANLGGIPNVLSKVKAYVRLLASKKSLAGDNIDLQMLGDDYVWALIYYLLRTGHIQEIVDYVQSNQAAFRAIDRNFSSYIEGYNNGAGRRLDHTLQDRINSEYHQRLRIAPENSIDPYRMACYKVIGRCDLKSRQLEGISHNVEDFVWLQLVLAREINRVDEIASEAFGLADVQKTMREIGTRFFVKGGADVGCSFGTFVFFQIACGMFEEAVAYLYPFSYTDAVHLATALEFYGLLRASDPNTAGEDLLSWTTRQNPQVNFCRMVGYYTRDFRAANVSAAVDYLVLICLNEDLPGQGGRNQVTICHDALRELVLESREFALLLGDVQSNGQRVKGLIEERMKLIALSETDDFMRTITIQAASAADDNSRTTDAILLYHLAGEYDNVMVIANRSLGEHISTPLGQDSIRLQPLKPSENPNAPQASLSLVSIDDPLELTNAMARIYGSSRVFLDKIKASTKLACQALVKMAEIKQIVESRSWAAAMDELRGLDIIPLDSKGSATNIRRYATKFASLPQAVASTVPTLIMWAISCLNGMRSELAQARFTANPHANDLLIEDIRQKNMDLTTYTSQLRYRFPAHLHEALARAQSE</sequence>
<keyword evidence="6" id="KW-1185">Reference proteome</keyword>
<organism evidence="5 6">
    <name type="scientific">Lachnellula suecica</name>
    <dbReference type="NCBI Taxonomy" id="602035"/>
    <lineage>
        <taxon>Eukaryota</taxon>
        <taxon>Fungi</taxon>
        <taxon>Dikarya</taxon>
        <taxon>Ascomycota</taxon>
        <taxon>Pezizomycotina</taxon>
        <taxon>Leotiomycetes</taxon>
        <taxon>Helotiales</taxon>
        <taxon>Lachnaceae</taxon>
        <taxon>Lachnellula</taxon>
    </lineage>
</organism>
<evidence type="ECO:0000256" key="1">
    <source>
        <dbReference type="ARBA" id="ARBA00004259"/>
    </source>
</evidence>
<reference evidence="5 6" key="1">
    <citation type="submission" date="2018-05" db="EMBL/GenBank/DDBJ databases">
        <title>Genome sequencing and assembly of the regulated plant pathogen Lachnellula willkommii and related sister species for the development of diagnostic species identification markers.</title>
        <authorList>
            <person name="Giroux E."/>
            <person name="Bilodeau G."/>
        </authorList>
    </citation>
    <scope>NUCLEOTIDE SEQUENCE [LARGE SCALE GENOMIC DNA]</scope>
    <source>
        <strain evidence="5 6">CBS 268.59</strain>
    </source>
</reference>
<dbReference type="GO" id="GO:0016973">
    <property type="term" value="P:poly(A)+ mRNA export from nucleus"/>
    <property type="evidence" value="ECO:0007669"/>
    <property type="project" value="TreeGrafter"/>
</dbReference>
<comment type="subcellular location">
    <subcellularLocation>
        <location evidence="1">Nucleus envelope</location>
    </subcellularLocation>
</comment>
<feature type="compositionally biased region" description="Polar residues" evidence="4">
    <location>
        <begin position="115"/>
        <end position="145"/>
    </location>
</feature>
<evidence type="ECO:0000256" key="2">
    <source>
        <dbReference type="ARBA" id="ARBA00010186"/>
    </source>
</evidence>
<feature type="compositionally biased region" description="Low complexity" evidence="4">
    <location>
        <begin position="373"/>
        <end position="384"/>
    </location>
</feature>
<gene>
    <name evidence="5" type="primary">NIC96</name>
    <name evidence="5" type="ORF">LSUE1_G000236</name>
</gene>
<evidence type="ECO:0000313" key="6">
    <source>
        <dbReference type="Proteomes" id="UP000469558"/>
    </source>
</evidence>
<dbReference type="EMBL" id="QGMK01000010">
    <property type="protein sequence ID" value="TVY85393.1"/>
    <property type="molecule type" value="Genomic_DNA"/>
</dbReference>
<evidence type="ECO:0000256" key="3">
    <source>
        <dbReference type="ARBA" id="ARBA00023242"/>
    </source>
</evidence>
<feature type="compositionally biased region" description="Polar residues" evidence="4">
    <location>
        <begin position="1"/>
        <end position="19"/>
    </location>
</feature>
<feature type="region of interest" description="Disordered" evidence="4">
    <location>
        <begin position="1"/>
        <end position="192"/>
    </location>
</feature>
<dbReference type="GO" id="GO:0006606">
    <property type="term" value="P:protein import into nucleus"/>
    <property type="evidence" value="ECO:0007669"/>
    <property type="project" value="TreeGrafter"/>
</dbReference>
<evidence type="ECO:0000313" key="5">
    <source>
        <dbReference type="EMBL" id="TVY85393.1"/>
    </source>
</evidence>
<dbReference type="PANTHER" id="PTHR11225">
    <property type="entry name" value="NUCLEAR PORE COMPLEX PROTEIN NUP93 NUCLEOPORIN NUP93 DEAD EYE PROTEIN"/>
    <property type="match status" value="1"/>
</dbReference>
<feature type="compositionally biased region" description="Low complexity" evidence="4">
    <location>
        <begin position="159"/>
        <end position="191"/>
    </location>
</feature>
<feature type="compositionally biased region" description="Gly residues" evidence="4">
    <location>
        <begin position="74"/>
        <end position="97"/>
    </location>
</feature>
<accession>A0A8T9CS14</accession>
<evidence type="ECO:0000256" key="4">
    <source>
        <dbReference type="SAM" id="MobiDB-lite"/>
    </source>
</evidence>
<comment type="similarity">
    <text evidence="2">Belongs to the nucleoporin interacting component (NIC) family.</text>
</comment>
<dbReference type="OrthoDB" id="203824at2759"/>
<dbReference type="InterPro" id="IPR007231">
    <property type="entry name" value="Nucleoporin_int_Nup93/Nic96"/>
</dbReference>
<name>A0A8T9CS14_9HELO</name>
<proteinExistence type="inferred from homology"/>
<feature type="compositionally biased region" description="Polar residues" evidence="4">
    <location>
        <begin position="32"/>
        <end position="42"/>
    </location>
</feature>
<keyword evidence="3" id="KW-0539">Nucleus</keyword>
<feature type="compositionally biased region" description="Gly residues" evidence="4">
    <location>
        <begin position="21"/>
        <end position="31"/>
    </location>
</feature>
<dbReference type="GO" id="GO:0005643">
    <property type="term" value="C:nuclear pore"/>
    <property type="evidence" value="ECO:0007669"/>
    <property type="project" value="InterPro"/>
</dbReference>
<dbReference type="Pfam" id="PF04097">
    <property type="entry name" value="Nic96"/>
    <property type="match status" value="1"/>
</dbReference>
<dbReference type="GO" id="GO:0017056">
    <property type="term" value="F:structural constituent of nuclear pore"/>
    <property type="evidence" value="ECO:0007669"/>
    <property type="project" value="InterPro"/>
</dbReference>
<protein>
    <submittedName>
        <fullName evidence="5">Nucleoporin</fullName>
    </submittedName>
</protein>
<dbReference type="Proteomes" id="UP000469558">
    <property type="component" value="Unassembled WGS sequence"/>
</dbReference>
<feature type="region of interest" description="Disordered" evidence="4">
    <location>
        <begin position="348"/>
        <end position="388"/>
    </location>
</feature>
<dbReference type="AlphaFoldDB" id="A0A8T9CS14"/>
<comment type="caution">
    <text evidence="5">The sequence shown here is derived from an EMBL/GenBank/DDBJ whole genome shotgun (WGS) entry which is preliminary data.</text>
</comment>
<dbReference type="PANTHER" id="PTHR11225:SF4">
    <property type="entry name" value="NUCLEAR PORE COMPLEX PROTEIN NUP93"/>
    <property type="match status" value="1"/>
</dbReference>